<dbReference type="Proteomes" id="UP000030746">
    <property type="component" value="Unassembled WGS sequence"/>
</dbReference>
<dbReference type="CTD" id="20239454"/>
<accession>V3ZID3</accession>
<dbReference type="GeneID" id="20239454"/>
<evidence type="ECO:0000313" key="2">
    <source>
        <dbReference type="Proteomes" id="UP000030746"/>
    </source>
</evidence>
<dbReference type="RefSeq" id="XP_009058308.1">
    <property type="nucleotide sequence ID" value="XM_009060060.1"/>
</dbReference>
<name>V3ZID3_LOTGI</name>
<dbReference type="KEGG" id="lgi:LOTGIDRAFT_163556"/>
<reference evidence="1 2" key="1">
    <citation type="journal article" date="2013" name="Nature">
        <title>Insights into bilaterian evolution from three spiralian genomes.</title>
        <authorList>
            <person name="Simakov O."/>
            <person name="Marletaz F."/>
            <person name="Cho S.J."/>
            <person name="Edsinger-Gonzales E."/>
            <person name="Havlak P."/>
            <person name="Hellsten U."/>
            <person name="Kuo D.H."/>
            <person name="Larsson T."/>
            <person name="Lv J."/>
            <person name="Arendt D."/>
            <person name="Savage R."/>
            <person name="Osoegawa K."/>
            <person name="de Jong P."/>
            <person name="Grimwood J."/>
            <person name="Chapman J.A."/>
            <person name="Shapiro H."/>
            <person name="Aerts A."/>
            <person name="Otillar R.P."/>
            <person name="Terry A.Y."/>
            <person name="Boore J.L."/>
            <person name="Grigoriev I.V."/>
            <person name="Lindberg D.R."/>
            <person name="Seaver E.C."/>
            <person name="Weisblat D.A."/>
            <person name="Putnam N.H."/>
            <person name="Rokhsar D.S."/>
        </authorList>
    </citation>
    <scope>NUCLEOTIDE SEQUENCE [LARGE SCALE GENOMIC DNA]</scope>
</reference>
<dbReference type="HOGENOM" id="CLU_1226014_0_0_1"/>
<keyword evidence="2" id="KW-1185">Reference proteome</keyword>
<dbReference type="EMBL" id="KB202284">
    <property type="protein sequence ID" value="ESO91038.1"/>
    <property type="molecule type" value="Genomic_DNA"/>
</dbReference>
<protein>
    <submittedName>
        <fullName evidence="1">Uncharacterized protein</fullName>
    </submittedName>
</protein>
<proteinExistence type="predicted"/>
<organism evidence="1 2">
    <name type="scientific">Lottia gigantea</name>
    <name type="common">Giant owl limpet</name>
    <dbReference type="NCBI Taxonomy" id="225164"/>
    <lineage>
        <taxon>Eukaryota</taxon>
        <taxon>Metazoa</taxon>
        <taxon>Spiralia</taxon>
        <taxon>Lophotrochozoa</taxon>
        <taxon>Mollusca</taxon>
        <taxon>Gastropoda</taxon>
        <taxon>Patellogastropoda</taxon>
        <taxon>Lottioidea</taxon>
        <taxon>Lottiidae</taxon>
        <taxon>Lottia</taxon>
    </lineage>
</organism>
<sequence length="199" mass="22081">MYHSKNVGIFLNKIFMGYCVNGQVIGPCHTLNKKTTECQSGDKALPVVDYPSVLTIYELKGLFLNKVAVKKACKSTNKEKYRAAAVCVGNSYRHCADNDFKTLIPSGEKYGEAIDFVCDNEEMIPFFDCGANKLARGGYTASTTSDRSALFSQHKQYYCGVEEITHECARDDIDVQACLNAGAYNKYVEFENILQPSAC</sequence>
<gene>
    <name evidence="1" type="ORF">LOTGIDRAFT_163556</name>
</gene>
<evidence type="ECO:0000313" key="1">
    <source>
        <dbReference type="EMBL" id="ESO91038.1"/>
    </source>
</evidence>
<dbReference type="AlphaFoldDB" id="V3ZID3"/>